<protein>
    <recommendedName>
        <fullName evidence="7">DEAD/DEAH box helicase</fullName>
    </recommendedName>
</protein>
<accession>A0A089LQ95</accession>
<evidence type="ECO:0000259" key="3">
    <source>
        <dbReference type="PROSITE" id="PS51192"/>
    </source>
</evidence>
<keyword evidence="6" id="KW-1185">Reference proteome</keyword>
<reference evidence="5 6" key="1">
    <citation type="submission" date="2014-08" db="EMBL/GenBank/DDBJ databases">
        <title>Comparative genomics of the Paenibacillus odorifer group.</title>
        <authorList>
            <person name="den Bakker H.C."/>
            <person name="Tsai Y.-C."/>
            <person name="Martin N."/>
            <person name="Korlach J."/>
            <person name="Wiedmann M."/>
        </authorList>
    </citation>
    <scope>NUCLEOTIDE SEQUENCE [LARGE SCALE GENOMIC DNA]</scope>
    <source>
        <strain evidence="5 6">DSM 14472</strain>
    </source>
</reference>
<dbReference type="PANTHER" id="PTHR47957:SF3">
    <property type="entry name" value="ATP-DEPENDENT HELICASE HRQ1"/>
    <property type="match status" value="1"/>
</dbReference>
<feature type="domain" description="Helicase C-terminal" evidence="4">
    <location>
        <begin position="403"/>
        <end position="557"/>
    </location>
</feature>
<dbReference type="Pfam" id="PF00271">
    <property type="entry name" value="Helicase_C"/>
    <property type="match status" value="1"/>
</dbReference>
<name>A0A089LQ95_9BACL</name>
<dbReference type="Gene3D" id="3.40.50.300">
    <property type="entry name" value="P-loop containing nucleotide triphosphate hydrolases"/>
    <property type="match status" value="2"/>
</dbReference>
<dbReference type="InterPro" id="IPR018973">
    <property type="entry name" value="MZB"/>
</dbReference>
<feature type="domain" description="Helicase ATP-binding" evidence="3">
    <location>
        <begin position="152"/>
        <end position="360"/>
    </location>
</feature>
<evidence type="ECO:0000256" key="1">
    <source>
        <dbReference type="ARBA" id="ARBA00022741"/>
    </source>
</evidence>
<evidence type="ECO:0008006" key="7">
    <source>
        <dbReference type="Google" id="ProtNLM"/>
    </source>
</evidence>
<dbReference type="InterPro" id="IPR011545">
    <property type="entry name" value="DEAD/DEAH_box_helicase_dom"/>
</dbReference>
<sequence length="894" mass="100382">MAFLKCSECTNMLKAIQISNKISQVGEQRLLEYSPTGIKCSDWTPVIENLRGFAEGIYCPSCFAIVPLEKEEFVLSEDNRIPGVVSHEFSSEDVLDKLKKLAKEEAAEIYVHTLPAKEATFANIPESTPEPIKDALYRMGIKQLYSHQAETADAVHSGSNVVLVTSTSSGKTLSYNLPILSRLYNHPEERALYIFPTKALANDQLDQIRRFGLQQAENPSSLDEWFETQLHLGDRLIHIGRLDGDTENGPRQRIMEKAQVWMTNPDMIHYSILGQVQKVKYATAHHIRNYLRNLKFIVLDEMHMYRGTFGSHVALVLRRLLKVCRELGNAHKIQIITSSATIENPARLAEDLTGLSGFTLINTDGSAHQKKGIVLWNPGMSADEQVRRAPSTDAITMAKQIMTVDQKVIKSIIFQPSRSQTMVFTRYIKDVLRQPLRLPKEKVDGEKLAAFYTGILPNDTRKRIIERLKSHDIHVIITTNALEVGIDIGDLSLAVLVGYPGSKAAFSQQIGRVGRKGEGVAVLILQDEPLQQYYMRNPLEFIHKAPEVVRINPTNYKLLALHIPLLREELGREVTKEDLQNMFPGLVEDYIETVLQVAASANQEEVVDKKFSLRSISGQNYSVTIRGQDQTIVDGLDEWSALRDFHKGAIYWTPGEKGYRVDSINRRKGEIILLPIQELTYYTQSTYRDAIDIMQTYQKQNIEGIDMAYGELEIKRSVFGYKKVYFGQKHESEQVQLDHPSVTRFTPEGMWVTLTDSQWSHLNNTIQEWVDEGRPVDLLAEGSLHAAGHAMTSVIPDLIICDANDLTGFSASGMTAFANRPVIGFYGENGSGLGTIEAIYDKLPHVLRKALELIESCPCSEGCPSCVQLPGKGNIELFKPGAKMLLKILIEGID</sequence>
<dbReference type="SMART" id="SM00490">
    <property type="entry name" value="HELICc"/>
    <property type="match status" value="1"/>
</dbReference>
<dbReference type="PANTHER" id="PTHR47957">
    <property type="entry name" value="ATP-DEPENDENT HELICASE HRQ1"/>
    <property type="match status" value="1"/>
</dbReference>
<dbReference type="InterPro" id="IPR027417">
    <property type="entry name" value="P-loop_NTPase"/>
</dbReference>
<proteinExistence type="predicted"/>
<evidence type="ECO:0000313" key="6">
    <source>
        <dbReference type="Proteomes" id="UP000029507"/>
    </source>
</evidence>
<dbReference type="RefSeq" id="WP_038694509.1">
    <property type="nucleotide sequence ID" value="NZ_CP009286.1"/>
</dbReference>
<dbReference type="SUPFAM" id="SSF52540">
    <property type="entry name" value="P-loop containing nucleoside triphosphate hydrolases"/>
    <property type="match status" value="1"/>
</dbReference>
<evidence type="ECO:0000256" key="2">
    <source>
        <dbReference type="ARBA" id="ARBA00022840"/>
    </source>
</evidence>
<dbReference type="Pfam" id="PF00270">
    <property type="entry name" value="DEAD"/>
    <property type="match status" value="1"/>
</dbReference>
<dbReference type="GO" id="GO:0043138">
    <property type="term" value="F:3'-5' DNA helicase activity"/>
    <property type="evidence" value="ECO:0007669"/>
    <property type="project" value="TreeGrafter"/>
</dbReference>
<dbReference type="GO" id="GO:0006289">
    <property type="term" value="P:nucleotide-excision repair"/>
    <property type="evidence" value="ECO:0007669"/>
    <property type="project" value="TreeGrafter"/>
</dbReference>
<organism evidence="5 6">
    <name type="scientific">Paenibacillus stellifer</name>
    <dbReference type="NCBI Taxonomy" id="169760"/>
    <lineage>
        <taxon>Bacteria</taxon>
        <taxon>Bacillati</taxon>
        <taxon>Bacillota</taxon>
        <taxon>Bacilli</taxon>
        <taxon>Bacillales</taxon>
        <taxon>Paenibacillaceae</taxon>
        <taxon>Paenibacillus</taxon>
    </lineage>
</organism>
<evidence type="ECO:0000313" key="5">
    <source>
        <dbReference type="EMBL" id="AIQ63047.1"/>
    </source>
</evidence>
<dbReference type="GO" id="GO:0003676">
    <property type="term" value="F:nucleic acid binding"/>
    <property type="evidence" value="ECO:0007669"/>
    <property type="project" value="InterPro"/>
</dbReference>
<dbReference type="HOGENOM" id="CLU_000809_3_0_9"/>
<dbReference type="PROSITE" id="PS51194">
    <property type="entry name" value="HELICASE_CTER"/>
    <property type="match status" value="1"/>
</dbReference>
<keyword evidence="1" id="KW-0547">Nucleotide-binding</keyword>
<dbReference type="CDD" id="cd17923">
    <property type="entry name" value="DEXHc_Hrq1-like"/>
    <property type="match status" value="1"/>
</dbReference>
<dbReference type="Proteomes" id="UP000029507">
    <property type="component" value="Chromosome"/>
</dbReference>
<dbReference type="AlphaFoldDB" id="A0A089LQ95"/>
<dbReference type="InterPro" id="IPR001650">
    <property type="entry name" value="Helicase_C-like"/>
</dbReference>
<dbReference type="Pfam" id="PF09369">
    <property type="entry name" value="MZB"/>
    <property type="match status" value="1"/>
</dbReference>
<dbReference type="GO" id="GO:0005524">
    <property type="term" value="F:ATP binding"/>
    <property type="evidence" value="ECO:0007669"/>
    <property type="project" value="UniProtKB-KW"/>
</dbReference>
<dbReference type="STRING" id="169760.PSTEL_07975"/>
<dbReference type="GO" id="GO:0036297">
    <property type="term" value="P:interstrand cross-link repair"/>
    <property type="evidence" value="ECO:0007669"/>
    <property type="project" value="TreeGrafter"/>
</dbReference>
<evidence type="ECO:0000259" key="4">
    <source>
        <dbReference type="PROSITE" id="PS51194"/>
    </source>
</evidence>
<dbReference type="SMART" id="SM00487">
    <property type="entry name" value="DEXDc"/>
    <property type="match status" value="1"/>
</dbReference>
<dbReference type="EMBL" id="CP009286">
    <property type="protein sequence ID" value="AIQ63047.1"/>
    <property type="molecule type" value="Genomic_DNA"/>
</dbReference>
<dbReference type="PROSITE" id="PS51192">
    <property type="entry name" value="HELICASE_ATP_BIND_1"/>
    <property type="match status" value="1"/>
</dbReference>
<gene>
    <name evidence="5" type="ORF">PSTEL_07975</name>
</gene>
<keyword evidence="2" id="KW-0067">ATP-binding</keyword>
<dbReference type="InterPro" id="IPR014001">
    <property type="entry name" value="Helicase_ATP-bd"/>
</dbReference>
<dbReference type="KEGG" id="pste:PSTEL_07975"/>